<dbReference type="InterPro" id="IPR005002">
    <property type="entry name" value="PMM"/>
</dbReference>
<feature type="binding site" evidence="12">
    <location>
        <position position="218"/>
    </location>
    <ligand>
        <name>Mg(2+)</name>
        <dbReference type="ChEBI" id="CHEBI:18420"/>
        <label>1</label>
    </ligand>
</feature>
<evidence type="ECO:0000256" key="8">
    <source>
        <dbReference type="ARBA" id="ARBA00022842"/>
    </source>
</evidence>
<feature type="binding site" evidence="11">
    <location>
        <position position="27"/>
    </location>
    <ligand>
        <name>alpha-D-mannose 1-phosphate</name>
        <dbReference type="ChEBI" id="CHEBI:58409"/>
    </ligand>
</feature>
<name>S8E8F7_FOMSC</name>
<reference evidence="14 15" key="1">
    <citation type="journal article" date="2012" name="Science">
        <title>The Paleozoic origin of enzymatic lignin decomposition reconstructed from 31 fungal genomes.</title>
        <authorList>
            <person name="Floudas D."/>
            <person name="Binder M."/>
            <person name="Riley R."/>
            <person name="Barry K."/>
            <person name="Blanchette R.A."/>
            <person name="Henrissat B."/>
            <person name="Martinez A.T."/>
            <person name="Otillar R."/>
            <person name="Spatafora J.W."/>
            <person name="Yadav J.S."/>
            <person name="Aerts A."/>
            <person name="Benoit I."/>
            <person name="Boyd A."/>
            <person name="Carlson A."/>
            <person name="Copeland A."/>
            <person name="Coutinho P.M."/>
            <person name="de Vries R.P."/>
            <person name="Ferreira P."/>
            <person name="Findley K."/>
            <person name="Foster B."/>
            <person name="Gaskell J."/>
            <person name="Glotzer D."/>
            <person name="Gorecki P."/>
            <person name="Heitman J."/>
            <person name="Hesse C."/>
            <person name="Hori C."/>
            <person name="Igarashi K."/>
            <person name="Jurgens J.A."/>
            <person name="Kallen N."/>
            <person name="Kersten P."/>
            <person name="Kohler A."/>
            <person name="Kuees U."/>
            <person name="Kumar T.K.A."/>
            <person name="Kuo A."/>
            <person name="LaButti K."/>
            <person name="Larrondo L.F."/>
            <person name="Lindquist E."/>
            <person name="Ling A."/>
            <person name="Lombard V."/>
            <person name="Lucas S."/>
            <person name="Lundell T."/>
            <person name="Martin R."/>
            <person name="McLaughlin D.J."/>
            <person name="Morgenstern I."/>
            <person name="Morin E."/>
            <person name="Murat C."/>
            <person name="Nagy L.G."/>
            <person name="Nolan M."/>
            <person name="Ohm R.A."/>
            <person name="Patyshakuliyeva A."/>
            <person name="Rokas A."/>
            <person name="Ruiz-Duenas F.J."/>
            <person name="Sabat G."/>
            <person name="Salamov A."/>
            <person name="Samejima M."/>
            <person name="Schmutz J."/>
            <person name="Slot J.C."/>
            <person name="St John F."/>
            <person name="Stenlid J."/>
            <person name="Sun H."/>
            <person name="Sun S."/>
            <person name="Syed K."/>
            <person name="Tsang A."/>
            <person name="Wiebenga A."/>
            <person name="Young D."/>
            <person name="Pisabarro A."/>
            <person name="Eastwood D.C."/>
            <person name="Martin F."/>
            <person name="Cullen D."/>
            <person name="Grigoriev I.V."/>
            <person name="Hibbett D.S."/>
        </authorList>
    </citation>
    <scope>NUCLEOTIDE SEQUENCE</scope>
    <source>
        <strain evidence="15">FP-58527</strain>
    </source>
</reference>
<evidence type="ECO:0000256" key="4">
    <source>
        <dbReference type="ARBA" id="ARBA00011738"/>
    </source>
</evidence>
<feature type="binding site" evidence="11">
    <location>
        <position position="150"/>
    </location>
    <ligand>
        <name>alpha-D-mannose 1-phosphate</name>
        <dbReference type="ChEBI" id="CHEBI:58409"/>
    </ligand>
</feature>
<evidence type="ECO:0000256" key="6">
    <source>
        <dbReference type="ARBA" id="ARBA00022490"/>
    </source>
</evidence>
<feature type="binding site" evidence="12">
    <location>
        <position position="235"/>
    </location>
    <ligand>
        <name>Mg(2+)</name>
        <dbReference type="ChEBI" id="CHEBI:18420"/>
        <label>2</label>
    </ligand>
</feature>
<evidence type="ECO:0000256" key="9">
    <source>
        <dbReference type="ARBA" id="ARBA00023235"/>
    </source>
</evidence>
<gene>
    <name evidence="14" type="ORF">FOMPIDRAFT_1060049</name>
</gene>
<evidence type="ECO:0000313" key="15">
    <source>
        <dbReference type="Proteomes" id="UP000015241"/>
    </source>
</evidence>
<feature type="binding site" evidence="11">
    <location>
        <position position="188"/>
    </location>
    <ligand>
        <name>alpha-D-mannose 1-phosphate</name>
        <dbReference type="ChEBI" id="CHEBI:58409"/>
    </ligand>
</feature>
<comment type="subcellular location">
    <subcellularLocation>
        <location evidence="1 13">Cytoplasm</location>
    </subcellularLocation>
</comment>
<dbReference type="PANTHER" id="PTHR10466:SF0">
    <property type="entry name" value="PHOSPHOMANNOMUTASE"/>
    <property type="match status" value="1"/>
</dbReference>
<feature type="binding site" evidence="12">
    <location>
        <position position="232"/>
    </location>
    <ligand>
        <name>Mg(2+)</name>
        <dbReference type="ChEBI" id="CHEBI:18420"/>
        <label>2</label>
    </ligand>
</feature>
<evidence type="ECO:0000256" key="11">
    <source>
        <dbReference type="PIRSR" id="PIRSR605002-2"/>
    </source>
</evidence>
<dbReference type="EC" id="5.4.2.8" evidence="5 13"/>
<comment type="function">
    <text evidence="13">Involved in the synthesis of the GDP-mannose and dolichol-phosphate-mannose required for a number of critical mannosyl transfer reactions.</text>
</comment>
<dbReference type="HOGENOM" id="CLU_065642_0_1_1"/>
<dbReference type="OrthoDB" id="10264771at2759"/>
<dbReference type="GO" id="GO:0006013">
    <property type="term" value="P:mannose metabolic process"/>
    <property type="evidence" value="ECO:0007669"/>
    <property type="project" value="TreeGrafter"/>
</dbReference>
<dbReference type="SFLD" id="SFLDS00003">
    <property type="entry name" value="Haloacid_Dehalogenase"/>
    <property type="match status" value="1"/>
</dbReference>
<dbReference type="eggNOG" id="KOG3189">
    <property type="taxonomic scope" value="Eukaryota"/>
</dbReference>
<keyword evidence="6 13" id="KW-0963">Cytoplasm</keyword>
<dbReference type="InterPro" id="IPR023214">
    <property type="entry name" value="HAD_sf"/>
</dbReference>
<dbReference type="Proteomes" id="UP000015241">
    <property type="component" value="Unassembled WGS sequence"/>
</dbReference>
<protein>
    <recommendedName>
        <fullName evidence="5 13">Phosphomannomutase</fullName>
        <ecNumber evidence="5 13">5.4.2.8</ecNumber>
    </recommendedName>
</protein>
<evidence type="ECO:0000256" key="12">
    <source>
        <dbReference type="PIRSR" id="PIRSR605002-3"/>
    </source>
</evidence>
<dbReference type="AlphaFoldDB" id="S8E8F7"/>
<evidence type="ECO:0000256" key="5">
    <source>
        <dbReference type="ARBA" id="ARBA00012730"/>
    </source>
</evidence>
<feature type="binding site" evidence="12">
    <location>
        <position position="18"/>
    </location>
    <ligand>
        <name>Mg(2+)</name>
        <dbReference type="ChEBI" id="CHEBI:18420"/>
        <label>1</label>
    </ligand>
</feature>
<dbReference type="InterPro" id="IPR006379">
    <property type="entry name" value="HAD-SF_hydro_IIB"/>
</dbReference>
<keyword evidence="9 13" id="KW-0413">Isomerase</keyword>
<dbReference type="FunCoup" id="S8E8F7">
    <property type="interactions" value="400"/>
</dbReference>
<feature type="active site" description="Nucleophile" evidence="10">
    <location>
        <position position="18"/>
    </location>
</feature>
<sequence>MAQSVFASRPNKKLILFDVDGTLTLARKSITPEMLRLLRALRKKYVIGVVGGSDLVKVTEQLTTPESVAADEFDYLFAENGLTAFKMGTPLPTQSFIKFLGEERYKPLVNFILHYIADLDIPIKRGTFVEFRNGMINVSPIGRNATYEERLDFLEYDKKHGVREAFVKVLREKFSDYGLTFSIGGQLSFDVFPKGWDKTYCLRHVEDEHFTEIHFFGDKTHKGGNDHEIFADPRTIGHTVVDPPDTARILREKFLPDYQ</sequence>
<proteinExistence type="inferred from homology"/>
<feature type="active site" description="Proton donor/acceptor" evidence="10">
    <location>
        <position position="20"/>
    </location>
</feature>
<dbReference type="PANTHER" id="PTHR10466">
    <property type="entry name" value="PHOSPHOMANNOMUTASE"/>
    <property type="match status" value="1"/>
</dbReference>
<keyword evidence="8 12" id="KW-0460">Magnesium</keyword>
<dbReference type="GO" id="GO:0005829">
    <property type="term" value="C:cytosol"/>
    <property type="evidence" value="ECO:0007669"/>
    <property type="project" value="TreeGrafter"/>
</dbReference>
<evidence type="ECO:0000313" key="14">
    <source>
        <dbReference type="EMBL" id="EPT00923.1"/>
    </source>
</evidence>
<comment type="cofactor">
    <cofactor evidence="12">
        <name>Mg(2+)</name>
        <dbReference type="ChEBI" id="CHEBI:18420"/>
    </cofactor>
</comment>
<dbReference type="SFLD" id="SFLDG01143">
    <property type="entry name" value="C2.B.3:_Phosphomannomutase_Lik"/>
    <property type="match status" value="1"/>
</dbReference>
<evidence type="ECO:0000256" key="3">
    <source>
        <dbReference type="ARBA" id="ARBA00009736"/>
    </source>
</evidence>
<dbReference type="EMBL" id="KE504145">
    <property type="protein sequence ID" value="EPT00923.1"/>
    <property type="molecule type" value="Genomic_DNA"/>
</dbReference>
<dbReference type="SFLD" id="SFLDF00445">
    <property type="entry name" value="alpha-phosphomannomutase"/>
    <property type="match status" value="1"/>
</dbReference>
<dbReference type="InterPro" id="IPR036412">
    <property type="entry name" value="HAD-like_sf"/>
</dbReference>
<evidence type="ECO:0000256" key="2">
    <source>
        <dbReference type="ARBA" id="ARBA00004699"/>
    </source>
</evidence>
<dbReference type="GO" id="GO:0004615">
    <property type="term" value="F:phosphomannomutase activity"/>
    <property type="evidence" value="ECO:0007669"/>
    <property type="project" value="UniProtKB-EC"/>
</dbReference>
<feature type="binding site" evidence="11">
    <location>
        <position position="132"/>
    </location>
    <ligand>
        <name>alpha-D-mannose 1-phosphate</name>
        <dbReference type="ChEBI" id="CHEBI:58409"/>
    </ligand>
</feature>
<comment type="catalytic activity">
    <reaction evidence="13">
        <text>alpha-D-mannose 1-phosphate = D-mannose 6-phosphate</text>
        <dbReference type="Rhea" id="RHEA:11140"/>
        <dbReference type="ChEBI" id="CHEBI:58409"/>
        <dbReference type="ChEBI" id="CHEBI:58735"/>
        <dbReference type="EC" id="5.4.2.8"/>
    </reaction>
</comment>
<dbReference type="CDD" id="cd02585">
    <property type="entry name" value="HAD_PMM"/>
    <property type="match status" value="1"/>
</dbReference>
<accession>S8E8F7</accession>
<comment type="similarity">
    <text evidence="3 13">Belongs to the eukaryotic PMM family.</text>
</comment>
<dbReference type="GO" id="GO:0046872">
    <property type="term" value="F:metal ion binding"/>
    <property type="evidence" value="ECO:0007669"/>
    <property type="project" value="UniProtKB-KW"/>
</dbReference>
<feature type="binding site" evidence="11">
    <location>
        <position position="143"/>
    </location>
    <ligand>
        <name>alpha-D-mannose 1-phosphate</name>
        <dbReference type="ChEBI" id="CHEBI:58409"/>
    </ligand>
</feature>
<dbReference type="SUPFAM" id="SSF56784">
    <property type="entry name" value="HAD-like"/>
    <property type="match status" value="1"/>
</dbReference>
<keyword evidence="15" id="KW-1185">Reference proteome</keyword>
<comment type="pathway">
    <text evidence="2 13">Nucleotide-sugar biosynthesis; GDP-alpha-D-mannose biosynthesis; alpha-D-mannose 1-phosphate from D-fructose 6-phosphate: step 2/2.</text>
</comment>
<evidence type="ECO:0000256" key="7">
    <source>
        <dbReference type="ARBA" id="ARBA00022723"/>
    </source>
</evidence>
<dbReference type="NCBIfam" id="TIGR01484">
    <property type="entry name" value="HAD-SF-IIB"/>
    <property type="match status" value="1"/>
</dbReference>
<dbReference type="Gene3D" id="3.30.1240.20">
    <property type="match status" value="1"/>
</dbReference>
<keyword evidence="7 12" id="KW-0479">Metal-binding</keyword>
<organism evidence="14 15">
    <name type="scientific">Fomitopsis schrenkii</name>
    <name type="common">Brown rot fungus</name>
    <dbReference type="NCBI Taxonomy" id="2126942"/>
    <lineage>
        <taxon>Eukaryota</taxon>
        <taxon>Fungi</taxon>
        <taxon>Dikarya</taxon>
        <taxon>Basidiomycota</taxon>
        <taxon>Agaricomycotina</taxon>
        <taxon>Agaricomycetes</taxon>
        <taxon>Polyporales</taxon>
        <taxon>Fomitopsis</taxon>
    </lineage>
</organism>
<feature type="binding site" evidence="12">
    <location>
        <position position="230"/>
    </location>
    <ligand>
        <name>Mg(2+)</name>
        <dbReference type="ChEBI" id="CHEBI:18420"/>
        <label>2</label>
    </ligand>
</feature>
<dbReference type="FunFam" id="3.30.1240.20:FF:000001">
    <property type="entry name" value="Phosphomannomutase"/>
    <property type="match status" value="1"/>
</dbReference>
<comment type="subunit">
    <text evidence="4 13">Homodimer.</text>
</comment>
<dbReference type="UniPathway" id="UPA00126">
    <property type="reaction ID" value="UER00424"/>
</dbReference>
<evidence type="ECO:0000256" key="1">
    <source>
        <dbReference type="ARBA" id="ARBA00004496"/>
    </source>
</evidence>
<dbReference type="GO" id="GO:0006487">
    <property type="term" value="P:protein N-linked glycosylation"/>
    <property type="evidence" value="ECO:0007669"/>
    <property type="project" value="TreeGrafter"/>
</dbReference>
<dbReference type="InParanoid" id="S8E8F7"/>
<dbReference type="InterPro" id="IPR043169">
    <property type="entry name" value="PMM_cap"/>
</dbReference>
<dbReference type="GO" id="GO:0009298">
    <property type="term" value="P:GDP-mannose biosynthetic process"/>
    <property type="evidence" value="ECO:0007669"/>
    <property type="project" value="UniProtKB-UniPathway"/>
</dbReference>
<dbReference type="SFLD" id="SFLDG01140">
    <property type="entry name" value="C2.B:_Phosphomannomutase_and_P"/>
    <property type="match status" value="1"/>
</dbReference>
<evidence type="ECO:0000256" key="10">
    <source>
        <dbReference type="PIRSR" id="PIRSR605002-1"/>
    </source>
</evidence>
<dbReference type="Gene3D" id="3.40.50.1000">
    <property type="entry name" value="HAD superfamily/HAD-like"/>
    <property type="match status" value="1"/>
</dbReference>
<feature type="binding site" evidence="12">
    <location>
        <position position="20"/>
    </location>
    <ligand>
        <name>Mg(2+)</name>
        <dbReference type="ChEBI" id="CHEBI:18420"/>
        <label>1</label>
    </ligand>
</feature>
<dbReference type="Pfam" id="PF03332">
    <property type="entry name" value="PMM"/>
    <property type="match status" value="1"/>
</dbReference>
<evidence type="ECO:0000256" key="13">
    <source>
        <dbReference type="RuleBase" id="RU361118"/>
    </source>
</evidence>
<dbReference type="STRING" id="743788.S8E8F7"/>
<feature type="binding site" evidence="11">
    <location>
        <position position="190"/>
    </location>
    <ligand>
        <name>alpha-D-mannose 1-phosphate</name>
        <dbReference type="ChEBI" id="CHEBI:58409"/>
    </ligand>
</feature>